<evidence type="ECO:0000313" key="4">
    <source>
        <dbReference type="WBParaSite" id="ASIM_0001966901-mRNA-1"/>
    </source>
</evidence>
<reference evidence="4" key="1">
    <citation type="submission" date="2017-02" db="UniProtKB">
        <authorList>
            <consortium name="WormBaseParasite"/>
        </authorList>
    </citation>
    <scope>IDENTIFICATION</scope>
</reference>
<organism evidence="4">
    <name type="scientific">Anisakis simplex</name>
    <name type="common">Herring worm</name>
    <dbReference type="NCBI Taxonomy" id="6269"/>
    <lineage>
        <taxon>Eukaryota</taxon>
        <taxon>Metazoa</taxon>
        <taxon>Ecdysozoa</taxon>
        <taxon>Nematoda</taxon>
        <taxon>Chromadorea</taxon>
        <taxon>Rhabditida</taxon>
        <taxon>Spirurina</taxon>
        <taxon>Ascaridomorpha</taxon>
        <taxon>Ascaridoidea</taxon>
        <taxon>Anisakidae</taxon>
        <taxon>Anisakis</taxon>
        <taxon>Anisakis simplex complex</taxon>
    </lineage>
</organism>
<dbReference type="WBParaSite" id="ASIM_0001966901-mRNA-1">
    <property type="protein sequence ID" value="ASIM_0001966901-mRNA-1"/>
    <property type="gene ID" value="ASIM_0001966901"/>
</dbReference>
<sequence>MAQTGTWCADGRDRTESMGINEITEAETLRSSEPKPVSLLFNRFMARPGEIPFCSARTTQTTMIAPGPKLA</sequence>
<gene>
    <name evidence="2" type="ORF">ASIM_LOCUS19058</name>
</gene>
<proteinExistence type="predicted"/>
<evidence type="ECO:0000256" key="1">
    <source>
        <dbReference type="SAM" id="MobiDB-lite"/>
    </source>
</evidence>
<name>A0A0M3KFB0_ANISI</name>
<reference evidence="2 3" key="2">
    <citation type="submission" date="2018-11" db="EMBL/GenBank/DDBJ databases">
        <authorList>
            <consortium name="Pathogen Informatics"/>
        </authorList>
    </citation>
    <scope>NUCLEOTIDE SEQUENCE [LARGE SCALE GENOMIC DNA]</scope>
</reference>
<accession>A0A0M3KFB0</accession>
<feature type="region of interest" description="Disordered" evidence="1">
    <location>
        <begin position="1"/>
        <end position="32"/>
    </location>
</feature>
<protein>
    <submittedName>
        <fullName evidence="2 4">Uncharacterized protein</fullName>
    </submittedName>
</protein>
<evidence type="ECO:0000313" key="3">
    <source>
        <dbReference type="Proteomes" id="UP000267096"/>
    </source>
</evidence>
<dbReference type="Proteomes" id="UP000267096">
    <property type="component" value="Unassembled WGS sequence"/>
</dbReference>
<dbReference type="EMBL" id="UYRR01036538">
    <property type="protein sequence ID" value="VDK67308.1"/>
    <property type="molecule type" value="Genomic_DNA"/>
</dbReference>
<evidence type="ECO:0000313" key="2">
    <source>
        <dbReference type="EMBL" id="VDK67308.1"/>
    </source>
</evidence>
<dbReference type="AlphaFoldDB" id="A0A0M3KFB0"/>
<keyword evidence="3" id="KW-1185">Reference proteome</keyword>